<dbReference type="AlphaFoldDB" id="A0A418T0D3"/>
<organism evidence="2 3">
    <name type="scientific">Paracoccus onubensis</name>
    <dbReference type="NCBI Taxonomy" id="1675788"/>
    <lineage>
        <taxon>Bacteria</taxon>
        <taxon>Pseudomonadati</taxon>
        <taxon>Pseudomonadota</taxon>
        <taxon>Alphaproteobacteria</taxon>
        <taxon>Rhodobacterales</taxon>
        <taxon>Paracoccaceae</taxon>
        <taxon>Paracoccus</taxon>
    </lineage>
</organism>
<keyword evidence="1" id="KW-0472">Membrane</keyword>
<name>A0A418T0D3_9RHOB</name>
<evidence type="ECO:0000313" key="2">
    <source>
        <dbReference type="EMBL" id="RJE86662.1"/>
    </source>
</evidence>
<comment type="caution">
    <text evidence="2">The sequence shown here is derived from an EMBL/GenBank/DDBJ whole genome shotgun (WGS) entry which is preliminary data.</text>
</comment>
<accession>A0A418T0D3</accession>
<keyword evidence="1" id="KW-1133">Transmembrane helix</keyword>
<keyword evidence="1" id="KW-0812">Transmembrane</keyword>
<feature type="transmembrane region" description="Helical" evidence="1">
    <location>
        <begin position="23"/>
        <end position="44"/>
    </location>
</feature>
<dbReference type="Proteomes" id="UP000284202">
    <property type="component" value="Unassembled WGS sequence"/>
</dbReference>
<reference evidence="3" key="1">
    <citation type="submission" date="2018-09" db="EMBL/GenBank/DDBJ databases">
        <title>Acidovorax cavernicola nov. sp. isolated from Gruta de las Maravillas (Aracena, Spain).</title>
        <authorList>
            <person name="Jurado V."/>
            <person name="Gutierrez-Patricio S."/>
            <person name="Gonzalez-Pimentel J.L."/>
            <person name="Miller A.Z."/>
            <person name="Laiz L."/>
            <person name="Saiz-Jimenez C."/>
        </authorList>
    </citation>
    <scope>NUCLEOTIDE SEQUENCE [LARGE SCALE GENOMIC DNA]</scope>
    <source>
        <strain evidence="3">1011MAR3C25</strain>
    </source>
</reference>
<evidence type="ECO:0000256" key="1">
    <source>
        <dbReference type="SAM" id="Phobius"/>
    </source>
</evidence>
<protein>
    <submittedName>
        <fullName evidence="2">Uncharacterized protein</fullName>
    </submittedName>
</protein>
<keyword evidence="3" id="KW-1185">Reference proteome</keyword>
<sequence>MLFATLNAAPALAYVGPGAGLTAIGTMIAVIAVVILALVGFVWYPLKRLLRKKPASEEGQESQ</sequence>
<proteinExistence type="predicted"/>
<dbReference type="EMBL" id="QZCG01000004">
    <property type="protein sequence ID" value="RJE86662.1"/>
    <property type="molecule type" value="Genomic_DNA"/>
</dbReference>
<gene>
    <name evidence="2" type="ORF">D3P04_07465</name>
</gene>
<evidence type="ECO:0000313" key="3">
    <source>
        <dbReference type="Proteomes" id="UP000284202"/>
    </source>
</evidence>